<sequence length="470" mass="52224">MLAMERSKMPEPFITKLGWRVPLTRIGMALEININHHFTSKVYTTGSIVDGHVSVVAGLLETCDAVDICLVGVGKKRLELSHFSTRSPADWRFLNMRMPRQDIPATRALISEGDQLPHRIPFRFVIPEHLTIEACKHDTADPRLHERHIRLPPTMGSWDACDMSPHVAAVEYYVKAYAHGTRSSPRSGDERRKITESCVMIRVLPATPEEAPLLITPDDEQFCTSQVQGLRQNLLGRGTGQLRVEAEEPACVMLSPDGLCASQTSLHMRLRFLPCLKDGAPPNLKGVSGRIISNTFFSPSMLDCWPHLGSRMKPECAPILNHTVAVPVLSVPLCMDGWREADPLIAHQEFADDMAAVSASSPLPGDGHRDQEKKGQRTWLFPGDGKEFVKDLRIPFTIPMSAGRTFLPTFHSCLFSRTYTLQLCTSPGFGLKDVTVLVPLQIGVQSLDTGIKSNAQHIDELPTYNSRGRR</sequence>
<evidence type="ECO:0000313" key="1">
    <source>
        <dbReference type="EMBL" id="KAI9896352.1"/>
    </source>
</evidence>
<reference evidence="1" key="1">
    <citation type="submission" date="2022-10" db="EMBL/GenBank/DDBJ databases">
        <title>Complete Genome of Trichothecium roseum strain YXFP-22015, a Plant Pathogen Isolated from Citrus.</title>
        <authorList>
            <person name="Wang Y."/>
            <person name="Zhu L."/>
        </authorList>
    </citation>
    <scope>NUCLEOTIDE SEQUENCE</scope>
    <source>
        <strain evidence="1">YXFP-22015</strain>
    </source>
</reference>
<comment type="caution">
    <text evidence="1">The sequence shown here is derived from an EMBL/GenBank/DDBJ whole genome shotgun (WGS) entry which is preliminary data.</text>
</comment>
<name>A0ACC0US60_9HYPO</name>
<gene>
    <name evidence="1" type="ORF">N3K66_008524</name>
</gene>
<protein>
    <submittedName>
        <fullName evidence="1">Uncharacterized protein</fullName>
    </submittedName>
</protein>
<keyword evidence="2" id="KW-1185">Reference proteome</keyword>
<proteinExistence type="predicted"/>
<organism evidence="1 2">
    <name type="scientific">Trichothecium roseum</name>
    <dbReference type="NCBI Taxonomy" id="47278"/>
    <lineage>
        <taxon>Eukaryota</taxon>
        <taxon>Fungi</taxon>
        <taxon>Dikarya</taxon>
        <taxon>Ascomycota</taxon>
        <taxon>Pezizomycotina</taxon>
        <taxon>Sordariomycetes</taxon>
        <taxon>Hypocreomycetidae</taxon>
        <taxon>Hypocreales</taxon>
        <taxon>Hypocreales incertae sedis</taxon>
        <taxon>Trichothecium</taxon>
    </lineage>
</organism>
<accession>A0ACC0US60</accession>
<dbReference type="EMBL" id="CM047948">
    <property type="protein sequence ID" value="KAI9896352.1"/>
    <property type="molecule type" value="Genomic_DNA"/>
</dbReference>
<dbReference type="Proteomes" id="UP001163324">
    <property type="component" value="Chromosome 9"/>
</dbReference>
<evidence type="ECO:0000313" key="2">
    <source>
        <dbReference type="Proteomes" id="UP001163324"/>
    </source>
</evidence>